<dbReference type="EMBL" id="CP022540">
    <property type="protein sequence ID" value="ASP19873.1"/>
    <property type="molecule type" value="Genomic_DNA"/>
</dbReference>
<dbReference type="InterPro" id="IPR051490">
    <property type="entry name" value="THEM6_lcsJ_thioesterase"/>
</dbReference>
<dbReference type="Pfam" id="PF13279">
    <property type="entry name" value="4HBT_2"/>
    <property type="match status" value="1"/>
</dbReference>
<keyword evidence="3" id="KW-1185">Reference proteome</keyword>
<evidence type="ECO:0000313" key="3">
    <source>
        <dbReference type="Proteomes" id="UP000203589"/>
    </source>
</evidence>
<dbReference type="AlphaFoldDB" id="A0A222E145"/>
<evidence type="ECO:0000256" key="1">
    <source>
        <dbReference type="SAM" id="MobiDB-lite"/>
    </source>
</evidence>
<organism evidence="2 3">
    <name type="scientific">Antarctobacter heliothermus</name>
    <dbReference type="NCBI Taxonomy" id="74033"/>
    <lineage>
        <taxon>Bacteria</taxon>
        <taxon>Pseudomonadati</taxon>
        <taxon>Pseudomonadota</taxon>
        <taxon>Alphaproteobacteria</taxon>
        <taxon>Rhodobacterales</taxon>
        <taxon>Roseobacteraceae</taxon>
        <taxon>Antarctobacter</taxon>
    </lineage>
</organism>
<dbReference type="KEGG" id="aht:ANTHELSMS3_01158"/>
<reference evidence="2 3" key="1">
    <citation type="submission" date="2017-07" db="EMBL/GenBank/DDBJ databases">
        <title>Genome Sequence of Antarctobacter heliothermus Strain SMS3 Isolated from a culture of the Diatom Skeletonema marinoi.</title>
        <authorList>
            <person name="Topel M."/>
            <person name="Pinder M.I.M."/>
            <person name="Johansson O.N."/>
            <person name="Kourtchenko O."/>
            <person name="Godhe A."/>
            <person name="Clarke A.K."/>
        </authorList>
    </citation>
    <scope>NUCLEOTIDE SEQUENCE [LARGE SCALE GENOMIC DNA]</scope>
    <source>
        <strain evidence="2 3">SMS3</strain>
    </source>
</reference>
<dbReference type="PANTHER" id="PTHR12475">
    <property type="match status" value="1"/>
</dbReference>
<feature type="region of interest" description="Disordered" evidence="1">
    <location>
        <begin position="171"/>
        <end position="193"/>
    </location>
</feature>
<dbReference type="CDD" id="cd00586">
    <property type="entry name" value="4HBT"/>
    <property type="match status" value="1"/>
</dbReference>
<dbReference type="InterPro" id="IPR029069">
    <property type="entry name" value="HotDog_dom_sf"/>
</dbReference>
<dbReference type="Proteomes" id="UP000203589">
    <property type="component" value="Chromosome"/>
</dbReference>
<name>A0A222E145_9RHOB</name>
<dbReference type="SUPFAM" id="SSF54637">
    <property type="entry name" value="Thioesterase/thiol ester dehydrase-isomerase"/>
    <property type="match status" value="1"/>
</dbReference>
<dbReference type="OrthoDB" id="3727779at2"/>
<dbReference type="Gene3D" id="3.10.129.10">
    <property type="entry name" value="Hotdog Thioesterase"/>
    <property type="match status" value="1"/>
</dbReference>
<gene>
    <name evidence="2" type="ORF">ANTHELSMS3_01158</name>
</gene>
<proteinExistence type="predicted"/>
<accession>A0A222E145</accession>
<protein>
    <submittedName>
        <fullName evidence="2">Thioesterase-like superfamily protein</fullName>
    </submittedName>
</protein>
<dbReference type="RefSeq" id="WP_094034051.1">
    <property type="nucleotide sequence ID" value="NZ_CP022540.1"/>
</dbReference>
<sequence length="193" mass="22298">MYPFLRLFWQSYLARRAPRIGLFDTQVTTHLCMPWDLDMWMELNNGRTLTIYDLGRIPLAYRIGLIDTLKRERWGLTVAGSVVRYRRRVRMFAKVQIHSRILGWDKRFIYIDQSMWKTDGDCASQAVYRTALTDSNGIVPTTRSAAALGMPVESPPLPEFVLKWIETEDARSWPPDTQNPPDLVHAPQAEDAA</sequence>
<evidence type="ECO:0000313" key="2">
    <source>
        <dbReference type="EMBL" id="ASP19873.1"/>
    </source>
</evidence>
<dbReference type="PANTHER" id="PTHR12475:SF4">
    <property type="entry name" value="PROTEIN THEM6"/>
    <property type="match status" value="1"/>
</dbReference>